<dbReference type="PROSITE" id="PS00107">
    <property type="entry name" value="PROTEIN_KINASE_ATP"/>
    <property type="match status" value="1"/>
</dbReference>
<keyword evidence="1" id="KW-0723">Serine/threonine-protein kinase</keyword>
<evidence type="ECO:0000256" key="2">
    <source>
        <dbReference type="ARBA" id="ARBA00022679"/>
    </source>
</evidence>
<reference evidence="10" key="1">
    <citation type="submission" date="2018-12" db="EMBL/GenBank/DDBJ databases">
        <title>Tengunoibacter tsumagoiensis gen. nov., sp. nov., Dictyobacter kobayashii sp. nov., D. alpinus sp. nov., and D. joshuensis sp. nov. and description of Dictyobacteraceae fam. nov. within the order Ktedonobacterales isolated from Tengu-no-mugimeshi.</title>
        <authorList>
            <person name="Wang C.M."/>
            <person name="Zheng Y."/>
            <person name="Sakai Y."/>
            <person name="Toyoda A."/>
            <person name="Minakuchi Y."/>
            <person name="Abe K."/>
            <person name="Yokota A."/>
            <person name="Yabe S."/>
        </authorList>
    </citation>
    <scope>NUCLEOTIDE SEQUENCE [LARGE SCALE GENOMIC DNA]</scope>
    <source>
        <strain evidence="10">Uno16</strain>
    </source>
</reference>
<evidence type="ECO:0000259" key="8">
    <source>
        <dbReference type="PROSITE" id="PS50011"/>
    </source>
</evidence>
<evidence type="ECO:0000313" key="9">
    <source>
        <dbReference type="EMBL" id="GCE25978.1"/>
    </source>
</evidence>
<dbReference type="InterPro" id="IPR019734">
    <property type="entry name" value="TPR_rpt"/>
</dbReference>
<evidence type="ECO:0000256" key="4">
    <source>
        <dbReference type="ARBA" id="ARBA00022777"/>
    </source>
</evidence>
<keyword evidence="5 7" id="KW-0067">ATP-binding</keyword>
<keyword evidence="6" id="KW-0802">TPR repeat</keyword>
<keyword evidence="2" id="KW-0808">Transferase</keyword>
<evidence type="ECO:0000256" key="1">
    <source>
        <dbReference type="ARBA" id="ARBA00022527"/>
    </source>
</evidence>
<dbReference type="SUPFAM" id="SSF52540">
    <property type="entry name" value="P-loop containing nucleoside triphosphate hydrolases"/>
    <property type="match status" value="1"/>
</dbReference>
<dbReference type="InterPro" id="IPR000719">
    <property type="entry name" value="Prot_kinase_dom"/>
</dbReference>
<dbReference type="InterPro" id="IPR011990">
    <property type="entry name" value="TPR-like_helical_dom_sf"/>
</dbReference>
<evidence type="ECO:0000313" key="10">
    <source>
        <dbReference type="Proteomes" id="UP000287171"/>
    </source>
</evidence>
<dbReference type="PANTHER" id="PTHR24350">
    <property type="entry name" value="SERINE/THREONINE-PROTEIN KINASE IAL-RELATED"/>
    <property type="match status" value="1"/>
</dbReference>
<dbReference type="InterPro" id="IPR027417">
    <property type="entry name" value="P-loop_NTPase"/>
</dbReference>
<evidence type="ECO:0000256" key="3">
    <source>
        <dbReference type="ARBA" id="ARBA00022741"/>
    </source>
</evidence>
<dbReference type="Gene3D" id="3.40.50.300">
    <property type="entry name" value="P-loop containing nucleotide triphosphate hydrolases"/>
    <property type="match status" value="1"/>
</dbReference>
<dbReference type="InterPro" id="IPR041664">
    <property type="entry name" value="AAA_16"/>
</dbReference>
<feature type="domain" description="Protein kinase" evidence="8">
    <location>
        <begin position="25"/>
        <end position="280"/>
    </location>
</feature>
<dbReference type="OrthoDB" id="134656at2"/>
<dbReference type="CDD" id="cd14014">
    <property type="entry name" value="STKc_PknB_like"/>
    <property type="match status" value="1"/>
</dbReference>
<dbReference type="Pfam" id="PF13191">
    <property type="entry name" value="AAA_16"/>
    <property type="match status" value="1"/>
</dbReference>
<dbReference type="InterPro" id="IPR011009">
    <property type="entry name" value="Kinase-like_dom_sf"/>
</dbReference>
<dbReference type="PROSITE" id="PS00108">
    <property type="entry name" value="PROTEIN_KINASE_ST"/>
    <property type="match status" value="1"/>
</dbReference>
<feature type="repeat" description="TPR" evidence="6">
    <location>
        <begin position="980"/>
        <end position="1013"/>
    </location>
</feature>
<dbReference type="GO" id="GO:0004674">
    <property type="term" value="F:protein serine/threonine kinase activity"/>
    <property type="evidence" value="ECO:0007669"/>
    <property type="project" value="UniProtKB-KW"/>
</dbReference>
<keyword evidence="10" id="KW-1185">Reference proteome</keyword>
<dbReference type="SMART" id="SM00028">
    <property type="entry name" value="TPR"/>
    <property type="match status" value="6"/>
</dbReference>
<dbReference type="InterPro" id="IPR017441">
    <property type="entry name" value="Protein_kinase_ATP_BS"/>
</dbReference>
<dbReference type="PROSITE" id="PS50005">
    <property type="entry name" value="TPR"/>
    <property type="match status" value="1"/>
</dbReference>
<dbReference type="SUPFAM" id="SSF56112">
    <property type="entry name" value="Protein kinase-like (PK-like)"/>
    <property type="match status" value="1"/>
</dbReference>
<evidence type="ECO:0000256" key="5">
    <source>
        <dbReference type="ARBA" id="ARBA00022840"/>
    </source>
</evidence>
<comment type="caution">
    <text evidence="9">The sequence shown here is derived from an EMBL/GenBank/DDBJ whole genome shotgun (WGS) entry which is preliminary data.</text>
</comment>
<evidence type="ECO:0000256" key="7">
    <source>
        <dbReference type="PROSITE-ProRule" id="PRU10141"/>
    </source>
</evidence>
<dbReference type="SUPFAM" id="SSF48452">
    <property type="entry name" value="TPR-like"/>
    <property type="match status" value="2"/>
</dbReference>
<dbReference type="Gene3D" id="1.10.510.10">
    <property type="entry name" value="Transferase(Phosphotransferase) domain 1"/>
    <property type="match status" value="1"/>
</dbReference>
<keyword evidence="4" id="KW-0418">Kinase</keyword>
<name>A0A402B3R1_9CHLR</name>
<dbReference type="Proteomes" id="UP000287171">
    <property type="component" value="Unassembled WGS sequence"/>
</dbReference>
<dbReference type="Pfam" id="PF00069">
    <property type="entry name" value="Pkinase"/>
    <property type="match status" value="1"/>
</dbReference>
<dbReference type="SMART" id="SM00220">
    <property type="entry name" value="S_TKc"/>
    <property type="match status" value="1"/>
</dbReference>
<accession>A0A402B3R1</accession>
<feature type="binding site" evidence="7">
    <location>
        <position position="54"/>
    </location>
    <ligand>
        <name>ATP</name>
        <dbReference type="ChEBI" id="CHEBI:30616"/>
    </ligand>
</feature>
<keyword evidence="3 7" id="KW-0547">Nucleotide-binding</keyword>
<evidence type="ECO:0000256" key="6">
    <source>
        <dbReference type="PROSITE-ProRule" id="PRU00339"/>
    </source>
</evidence>
<sequence length="1297" mass="146707">MSVAIAIAIWGLIMNGLQGHQLGSYVLTRLLGQGGFADVYLGEHMYLHTHAALKVVRMQLSDEHNKRFLTEARIIAHLDHPNIVKVHDFGVHEGTPFLVMAYAPNGSVRSIYTPGKPLPVAQIITYSMSVAEALQHAHAHGVIHRDVKPENMLLGTRDELLLSDFGIAVFTHGDQRHPRDIAGTVAYMAPEQLQGYPCPASDQYALAIVIYEWLSGSLPFTGSRTGIAVQQVMAAPPSLHKRCPEITARVEKIIFKALAKDPRERFSSVLDFVSALKEALEAQYIEKSIYSAASIETVAIGRTRQRPLVGREQEYSLLHQTLLAAERYTRTPEVATDYASGLSWVTPARSPLLVLSGDVGIGKTRLAEEVSRDAYQRGWFILWSRAYAQEGAPYQLWTDILRQAMKQHLWFDVKKESLPTIYQPLMDLLPELALLPLQRTEVSTSTYSDMAPLKLWDAVLAVLTDISKQGPVLIVLDDLQWADQSSCEMISYLSRHMVEYPVVFLATCRETSFSSFYPFRTQVMQLQRELLVNVHHLAALTDNQIACLVEPVKEPALVQRIQYLAAGNPFFAEELARMVHAQERDAAQASDDRIPLTKTITELFKQRLERLTAPCLQLLRAGAILGGSFSFAAMHEMLHTADQPLDEEELLTLLEEALHSGLLTEQGSGHKVTFHFWHPLFTHHIYESMFAARRSLLHKRASQTLLREYARREEEGAALIVHHLQQGGGEPALIVRYAQMAGNRAYALFAYAEAERYYRLAIHQLDLCMNDSFKASQADQQHMVELQEYLAECLRIQGRFRESCDIYTHILELHQQQSLPLSPSEQELDVEIQALLLGRIGRANYDQGNVKQALLFYERGELLLHASGMHSGAALAHLYFQHSYAHWLSGAYEQAQFYALQSCEFLKDVLEQQKTICELKNYSQISPLHRILYGHEIDLADVYGLLGTIAGAIGQYVEGLEHMRTAFDIFQQHDCKRKMAIVDCNMGDVYLKRAEYAQAMQVFRRALIEAQNIQEIPLSTFISCNLGLVAARCGNLSDAEIEIKQAMKSLGRFDDVLAKVWIYTYLALVLADQGKLSEAQKMLCISLKLARLLRIPPYIGPTLITLGYIRLMQARMLDYGTTGTTLLEKERRRLLRRARHTLEYVVKMHGIEAETRCEAQVAMLEVLLLSGEHEQTASRAVAIQQEIARLGIVWLTPRLTRIIGCSLGFQGQYEQAHERLLYSIEQARYYEMSLEYARSLQSYAGILLRPEPRTPENYTLAVQYLHEARNIFRNEKAQLDLQRVNHLLAHASKSGLR</sequence>
<dbReference type="InterPro" id="IPR030616">
    <property type="entry name" value="Aur-like"/>
</dbReference>
<dbReference type="GO" id="GO:0005524">
    <property type="term" value="F:ATP binding"/>
    <property type="evidence" value="ECO:0007669"/>
    <property type="project" value="UniProtKB-UniRule"/>
</dbReference>
<organism evidence="9 10">
    <name type="scientific">Dictyobacter alpinus</name>
    <dbReference type="NCBI Taxonomy" id="2014873"/>
    <lineage>
        <taxon>Bacteria</taxon>
        <taxon>Bacillati</taxon>
        <taxon>Chloroflexota</taxon>
        <taxon>Ktedonobacteria</taxon>
        <taxon>Ktedonobacterales</taxon>
        <taxon>Dictyobacteraceae</taxon>
        <taxon>Dictyobacter</taxon>
    </lineage>
</organism>
<gene>
    <name evidence="9" type="ORF">KDA_14620</name>
</gene>
<protein>
    <recommendedName>
        <fullName evidence="8">Protein kinase domain-containing protein</fullName>
    </recommendedName>
</protein>
<dbReference type="InterPro" id="IPR008271">
    <property type="entry name" value="Ser/Thr_kinase_AS"/>
</dbReference>
<dbReference type="PROSITE" id="PS50011">
    <property type="entry name" value="PROTEIN_KINASE_DOM"/>
    <property type="match status" value="1"/>
</dbReference>
<dbReference type="EMBL" id="BIFT01000001">
    <property type="protein sequence ID" value="GCE25978.1"/>
    <property type="molecule type" value="Genomic_DNA"/>
</dbReference>
<dbReference type="Gene3D" id="3.30.200.20">
    <property type="entry name" value="Phosphorylase Kinase, domain 1"/>
    <property type="match status" value="1"/>
</dbReference>
<proteinExistence type="predicted"/>
<dbReference type="Gene3D" id="1.25.40.10">
    <property type="entry name" value="Tetratricopeptide repeat domain"/>
    <property type="match status" value="3"/>
</dbReference>